<evidence type="ECO:0000256" key="3">
    <source>
        <dbReference type="ARBA" id="ARBA00023143"/>
    </source>
</evidence>
<sequence length="101" mass="9860">MIPAIGAISSSLGANFPPIGSTAPSSASGSSSFGNILGHAIDSLQGTQATAATQAQQVAAGQANLSNAMVASNESLLATQLVVALRNGAVSSLGQIMSTQF</sequence>
<protein>
    <submittedName>
        <fullName evidence="5">Flagellar hook-basal body complex protein FliE</fullName>
    </submittedName>
</protein>
<gene>
    <name evidence="5" type="primary">fliE</name>
    <name evidence="5" type="ORF">FEAC_16610</name>
</gene>
<dbReference type="STRING" id="1121877.FEAC_16610"/>
<proteinExistence type="inferred from homology"/>
<dbReference type="EMBL" id="JXUW01000014">
    <property type="protein sequence ID" value="KJE76581.1"/>
    <property type="molecule type" value="Genomic_DNA"/>
</dbReference>
<keyword evidence="5" id="KW-0966">Cell projection</keyword>
<evidence type="ECO:0000256" key="4">
    <source>
        <dbReference type="SAM" id="MobiDB-lite"/>
    </source>
</evidence>
<dbReference type="InterPro" id="IPR001624">
    <property type="entry name" value="FliE"/>
</dbReference>
<dbReference type="GO" id="GO:0005198">
    <property type="term" value="F:structural molecule activity"/>
    <property type="evidence" value="ECO:0007669"/>
    <property type="project" value="InterPro"/>
</dbReference>
<comment type="subcellular location">
    <subcellularLocation>
        <location evidence="1">Bacterial flagellum basal body</location>
    </subcellularLocation>
</comment>
<accession>A0A0D8FTW7</accession>
<reference evidence="5 6" key="1">
    <citation type="submission" date="2015-01" db="EMBL/GenBank/DDBJ databases">
        <title>Draft genome of the acidophilic iron oxidizer Ferrimicrobium acidiphilum strain T23.</title>
        <authorList>
            <person name="Poehlein A."/>
            <person name="Eisen S."/>
            <person name="Schloemann M."/>
            <person name="Johnson B.D."/>
            <person name="Daniel R."/>
            <person name="Muehling M."/>
        </authorList>
    </citation>
    <scope>NUCLEOTIDE SEQUENCE [LARGE SCALE GENOMIC DNA]</scope>
    <source>
        <strain evidence="5 6">T23</strain>
    </source>
</reference>
<dbReference type="PANTHER" id="PTHR34653">
    <property type="match status" value="1"/>
</dbReference>
<keyword evidence="5" id="KW-0282">Flagellum</keyword>
<organism evidence="5 6">
    <name type="scientific">Ferrimicrobium acidiphilum DSM 19497</name>
    <dbReference type="NCBI Taxonomy" id="1121877"/>
    <lineage>
        <taxon>Bacteria</taxon>
        <taxon>Bacillati</taxon>
        <taxon>Actinomycetota</taxon>
        <taxon>Acidimicrobiia</taxon>
        <taxon>Acidimicrobiales</taxon>
        <taxon>Acidimicrobiaceae</taxon>
        <taxon>Ferrimicrobium</taxon>
    </lineage>
</organism>
<dbReference type="eggNOG" id="COG1677">
    <property type="taxonomic scope" value="Bacteria"/>
</dbReference>
<comment type="similarity">
    <text evidence="2">Belongs to the FliE family.</text>
</comment>
<feature type="compositionally biased region" description="Low complexity" evidence="4">
    <location>
        <begin position="20"/>
        <end position="31"/>
    </location>
</feature>
<dbReference type="GO" id="GO:0003774">
    <property type="term" value="F:cytoskeletal motor activity"/>
    <property type="evidence" value="ECO:0007669"/>
    <property type="project" value="InterPro"/>
</dbReference>
<dbReference type="Pfam" id="PF02049">
    <property type="entry name" value="FliE"/>
    <property type="match status" value="1"/>
</dbReference>
<keyword evidence="6" id="KW-1185">Reference proteome</keyword>
<evidence type="ECO:0000256" key="1">
    <source>
        <dbReference type="ARBA" id="ARBA00004117"/>
    </source>
</evidence>
<dbReference type="PANTHER" id="PTHR34653:SF1">
    <property type="entry name" value="FLAGELLAR HOOK-BASAL BODY COMPLEX PROTEIN FLIE"/>
    <property type="match status" value="1"/>
</dbReference>
<dbReference type="Proteomes" id="UP000032336">
    <property type="component" value="Unassembled WGS sequence"/>
</dbReference>
<dbReference type="GeneID" id="78372830"/>
<evidence type="ECO:0000313" key="5">
    <source>
        <dbReference type="EMBL" id="KJE76581.1"/>
    </source>
</evidence>
<dbReference type="RefSeq" id="WP_035389267.1">
    <property type="nucleotide sequence ID" value="NZ_JQKF01000011.1"/>
</dbReference>
<dbReference type="AlphaFoldDB" id="A0A0D8FTW7"/>
<keyword evidence="3" id="KW-0975">Bacterial flagellum</keyword>
<name>A0A0D8FTW7_9ACTN</name>
<dbReference type="GO" id="GO:0009425">
    <property type="term" value="C:bacterial-type flagellum basal body"/>
    <property type="evidence" value="ECO:0007669"/>
    <property type="project" value="UniProtKB-SubCell"/>
</dbReference>
<evidence type="ECO:0000313" key="6">
    <source>
        <dbReference type="Proteomes" id="UP000032336"/>
    </source>
</evidence>
<evidence type="ECO:0000256" key="2">
    <source>
        <dbReference type="ARBA" id="ARBA00009272"/>
    </source>
</evidence>
<comment type="caution">
    <text evidence="5">The sequence shown here is derived from an EMBL/GenBank/DDBJ whole genome shotgun (WGS) entry which is preliminary data.</text>
</comment>
<feature type="region of interest" description="Disordered" evidence="4">
    <location>
        <begin position="10"/>
        <end position="31"/>
    </location>
</feature>
<dbReference type="GO" id="GO:0071973">
    <property type="term" value="P:bacterial-type flagellum-dependent cell motility"/>
    <property type="evidence" value="ECO:0007669"/>
    <property type="project" value="InterPro"/>
</dbReference>
<keyword evidence="5" id="KW-0969">Cilium</keyword>